<feature type="compositionally biased region" description="Basic and acidic residues" evidence="5">
    <location>
        <begin position="198"/>
        <end position="223"/>
    </location>
</feature>
<gene>
    <name evidence="7" type="ORF">F5544_08705</name>
</gene>
<dbReference type="CDD" id="cd16433">
    <property type="entry name" value="CheB"/>
    <property type="match status" value="1"/>
</dbReference>
<name>A0A6G9Y9C0_9NOCA</name>
<keyword evidence="4" id="KW-0145">Chemotaxis</keyword>
<comment type="catalytic activity">
    <reaction evidence="3">
        <text>[protein]-L-glutamate 5-O-methyl ester + H2O = L-glutamyl-[protein] + methanol + H(+)</text>
        <dbReference type="Rhea" id="RHEA:23236"/>
        <dbReference type="Rhea" id="RHEA-COMP:10208"/>
        <dbReference type="Rhea" id="RHEA-COMP:10311"/>
        <dbReference type="ChEBI" id="CHEBI:15377"/>
        <dbReference type="ChEBI" id="CHEBI:15378"/>
        <dbReference type="ChEBI" id="CHEBI:17790"/>
        <dbReference type="ChEBI" id="CHEBI:29973"/>
        <dbReference type="ChEBI" id="CHEBI:82795"/>
        <dbReference type="EC" id="3.1.1.61"/>
    </reaction>
</comment>
<evidence type="ECO:0000256" key="3">
    <source>
        <dbReference type="ARBA" id="ARBA00048267"/>
    </source>
</evidence>
<feature type="active site" evidence="4">
    <location>
        <position position="49"/>
    </location>
</feature>
<dbReference type="EC" id="3.1.1.61" evidence="2"/>
<dbReference type="KEGG" id="nah:F5544_08705"/>
<feature type="domain" description="CheB-type methylesterase" evidence="6">
    <location>
        <begin position="9"/>
        <end position="199"/>
    </location>
</feature>
<evidence type="ECO:0000313" key="8">
    <source>
        <dbReference type="Proteomes" id="UP000503540"/>
    </source>
</evidence>
<organism evidence="7 8">
    <name type="scientific">Nocardia arthritidis</name>
    <dbReference type="NCBI Taxonomy" id="228602"/>
    <lineage>
        <taxon>Bacteria</taxon>
        <taxon>Bacillati</taxon>
        <taxon>Actinomycetota</taxon>
        <taxon>Actinomycetes</taxon>
        <taxon>Mycobacteriales</taxon>
        <taxon>Nocardiaceae</taxon>
        <taxon>Nocardia</taxon>
    </lineage>
</organism>
<dbReference type="Gene3D" id="3.40.50.180">
    <property type="entry name" value="Methylesterase CheB, C-terminal domain"/>
    <property type="match status" value="1"/>
</dbReference>
<dbReference type="AlphaFoldDB" id="A0A6G9Y9C0"/>
<evidence type="ECO:0000256" key="4">
    <source>
        <dbReference type="PROSITE-ProRule" id="PRU00050"/>
    </source>
</evidence>
<dbReference type="PIRSF" id="PIRSF036461">
    <property type="entry name" value="Chmtx_methlestr"/>
    <property type="match status" value="1"/>
</dbReference>
<dbReference type="PROSITE" id="PS50122">
    <property type="entry name" value="CHEB"/>
    <property type="match status" value="1"/>
</dbReference>
<dbReference type="InterPro" id="IPR011247">
    <property type="entry name" value="Chemotax_prot-Glu_Me-esterase"/>
</dbReference>
<dbReference type="InterPro" id="IPR035909">
    <property type="entry name" value="CheB_C"/>
</dbReference>
<dbReference type="Proteomes" id="UP000503540">
    <property type="component" value="Chromosome"/>
</dbReference>
<proteinExistence type="predicted"/>
<reference evidence="7 8" key="1">
    <citation type="journal article" date="2019" name="ACS Chem. Biol.">
        <title>Identification and Mobilization of a Cryptic Antibiotic Biosynthesis Gene Locus from a Human-Pathogenic Nocardia Isolate.</title>
        <authorList>
            <person name="Herisse M."/>
            <person name="Ishida K."/>
            <person name="Porter J.L."/>
            <person name="Howden B."/>
            <person name="Hertweck C."/>
            <person name="Stinear T.P."/>
            <person name="Pidot S.J."/>
        </authorList>
    </citation>
    <scope>NUCLEOTIDE SEQUENCE [LARGE SCALE GENOMIC DNA]</scope>
    <source>
        <strain evidence="7 8">AUSMDU00012717</strain>
    </source>
</reference>
<feature type="region of interest" description="Disordered" evidence="5">
    <location>
        <begin position="197"/>
        <end position="223"/>
    </location>
</feature>
<dbReference type="Pfam" id="PF01339">
    <property type="entry name" value="CheB_methylest"/>
    <property type="match status" value="1"/>
</dbReference>
<evidence type="ECO:0000256" key="2">
    <source>
        <dbReference type="ARBA" id="ARBA00039140"/>
    </source>
</evidence>
<feature type="active site" evidence="4">
    <location>
        <position position="22"/>
    </location>
</feature>
<dbReference type="RefSeq" id="WP_203217504.1">
    <property type="nucleotide sequence ID" value="NZ_CP046172.1"/>
</dbReference>
<dbReference type="PANTHER" id="PTHR42872">
    <property type="entry name" value="PROTEIN-GLUTAMATE METHYLESTERASE/PROTEIN-GLUTAMINE GLUTAMINASE"/>
    <property type="match status" value="1"/>
</dbReference>
<keyword evidence="8" id="KW-1185">Reference proteome</keyword>
<dbReference type="GO" id="GO:0008984">
    <property type="term" value="F:protein-glutamate methylesterase activity"/>
    <property type="evidence" value="ECO:0007669"/>
    <property type="project" value="UniProtKB-EC"/>
</dbReference>
<sequence length="337" mass="35658">MGDRTAEQPISPPTDVIVVGASAGGVEALREFVGGLPSDLSAAVLVVLHMAPHAFSALPAILGRVGPLSVVRATDGKPLTAGTIYVAIPDHHLLVTRHRILLSHGPTENHHRPGVDALFRSAAMTWTPRVAGVVLSGSLDDGTAGAVLIKSRGGLVGVQAPEDALYPGMPQSVLARVPVDFVLPAAELAAAVAKSLRSRPDPAHRPHTELDELETRIDAGSEPDARELTQLTEPSGLSCPDCGGVLFTLPGGERFRCRVGHAWTVEALLMEKNMQTEQALWAGLRALREKQQLAEKMSVDALRRGDEELARRFADHGAEQASAIETLQKLLVGHNGG</sequence>
<dbReference type="PANTHER" id="PTHR42872:SF6">
    <property type="entry name" value="PROTEIN-GLUTAMATE METHYLESTERASE_PROTEIN-GLUTAMINE GLUTAMINASE"/>
    <property type="match status" value="1"/>
</dbReference>
<dbReference type="SUPFAM" id="SSF52738">
    <property type="entry name" value="Methylesterase CheB, C-terminal domain"/>
    <property type="match status" value="1"/>
</dbReference>
<evidence type="ECO:0000313" key="7">
    <source>
        <dbReference type="EMBL" id="QIS09643.1"/>
    </source>
</evidence>
<dbReference type="InterPro" id="IPR000673">
    <property type="entry name" value="Sig_transdc_resp-reg_Me-estase"/>
</dbReference>
<dbReference type="GO" id="GO:0005737">
    <property type="term" value="C:cytoplasm"/>
    <property type="evidence" value="ECO:0007669"/>
    <property type="project" value="InterPro"/>
</dbReference>
<dbReference type="GO" id="GO:0006935">
    <property type="term" value="P:chemotaxis"/>
    <property type="evidence" value="ECO:0007669"/>
    <property type="project" value="UniProtKB-UniRule"/>
</dbReference>
<feature type="active site" evidence="4">
    <location>
        <position position="141"/>
    </location>
</feature>
<evidence type="ECO:0000259" key="6">
    <source>
        <dbReference type="PROSITE" id="PS50122"/>
    </source>
</evidence>
<keyword evidence="1 4" id="KW-0378">Hydrolase</keyword>
<dbReference type="GO" id="GO:0000156">
    <property type="term" value="F:phosphorelay response regulator activity"/>
    <property type="evidence" value="ECO:0007669"/>
    <property type="project" value="InterPro"/>
</dbReference>
<accession>A0A6G9Y9C0</accession>
<protein>
    <recommendedName>
        <fullName evidence="2">protein-glutamate methylesterase</fullName>
        <ecNumber evidence="2">3.1.1.61</ecNumber>
    </recommendedName>
</protein>
<evidence type="ECO:0000256" key="1">
    <source>
        <dbReference type="ARBA" id="ARBA00022801"/>
    </source>
</evidence>
<evidence type="ECO:0000256" key="5">
    <source>
        <dbReference type="SAM" id="MobiDB-lite"/>
    </source>
</evidence>
<dbReference type="EMBL" id="CP046172">
    <property type="protein sequence ID" value="QIS09643.1"/>
    <property type="molecule type" value="Genomic_DNA"/>
</dbReference>